<dbReference type="AlphaFoldDB" id="A0A0C3D951"/>
<reference evidence="2 3" key="1">
    <citation type="submission" date="2014-04" db="EMBL/GenBank/DDBJ databases">
        <authorList>
            <consortium name="DOE Joint Genome Institute"/>
            <person name="Kuo A."/>
            <person name="Martino E."/>
            <person name="Perotto S."/>
            <person name="Kohler A."/>
            <person name="Nagy L.G."/>
            <person name="Floudas D."/>
            <person name="Copeland A."/>
            <person name="Barry K.W."/>
            <person name="Cichocki N."/>
            <person name="Veneault-Fourrey C."/>
            <person name="LaButti K."/>
            <person name="Lindquist E.A."/>
            <person name="Lipzen A."/>
            <person name="Lundell T."/>
            <person name="Morin E."/>
            <person name="Murat C."/>
            <person name="Sun H."/>
            <person name="Tunlid A."/>
            <person name="Henrissat B."/>
            <person name="Grigoriev I.V."/>
            <person name="Hibbett D.S."/>
            <person name="Martin F."/>
            <person name="Nordberg H.P."/>
            <person name="Cantor M.N."/>
            <person name="Hua S.X."/>
        </authorList>
    </citation>
    <scope>NUCLEOTIDE SEQUENCE [LARGE SCALE GENOMIC DNA]</scope>
    <source>
        <strain evidence="2 3">Zn</strain>
    </source>
</reference>
<dbReference type="HOGENOM" id="CLU_1503878_0_0_1"/>
<evidence type="ECO:0008006" key="4">
    <source>
        <dbReference type="Google" id="ProtNLM"/>
    </source>
</evidence>
<organism evidence="2 3">
    <name type="scientific">Oidiodendron maius (strain Zn)</name>
    <dbReference type="NCBI Taxonomy" id="913774"/>
    <lineage>
        <taxon>Eukaryota</taxon>
        <taxon>Fungi</taxon>
        <taxon>Dikarya</taxon>
        <taxon>Ascomycota</taxon>
        <taxon>Pezizomycotina</taxon>
        <taxon>Leotiomycetes</taxon>
        <taxon>Leotiomycetes incertae sedis</taxon>
        <taxon>Myxotrichaceae</taxon>
        <taxon>Oidiodendron</taxon>
    </lineage>
</organism>
<reference evidence="3" key="2">
    <citation type="submission" date="2015-01" db="EMBL/GenBank/DDBJ databases">
        <title>Evolutionary Origins and Diversification of the Mycorrhizal Mutualists.</title>
        <authorList>
            <consortium name="DOE Joint Genome Institute"/>
            <consortium name="Mycorrhizal Genomics Consortium"/>
            <person name="Kohler A."/>
            <person name="Kuo A."/>
            <person name="Nagy L.G."/>
            <person name="Floudas D."/>
            <person name="Copeland A."/>
            <person name="Barry K.W."/>
            <person name="Cichocki N."/>
            <person name="Veneault-Fourrey C."/>
            <person name="LaButti K."/>
            <person name="Lindquist E.A."/>
            <person name="Lipzen A."/>
            <person name="Lundell T."/>
            <person name="Morin E."/>
            <person name="Murat C."/>
            <person name="Riley R."/>
            <person name="Ohm R."/>
            <person name="Sun H."/>
            <person name="Tunlid A."/>
            <person name="Henrissat B."/>
            <person name="Grigoriev I.V."/>
            <person name="Hibbett D.S."/>
            <person name="Martin F."/>
        </authorList>
    </citation>
    <scope>NUCLEOTIDE SEQUENCE [LARGE SCALE GENOMIC DNA]</scope>
    <source>
        <strain evidence="3">Zn</strain>
    </source>
</reference>
<dbReference type="EMBL" id="KN832870">
    <property type="protein sequence ID" value="KIN07864.1"/>
    <property type="molecule type" value="Genomic_DNA"/>
</dbReference>
<sequence length="179" mass="18573">MGILTPSTVGLGLLTLCSAYPTTNTLSATEFTLTLNAPTYPALPLIAIPQSGPSSSYALVFDPSFIQPGTPASIDNTYLDFNINGSSFSMHYGDPGEVQGLALLVTAEKGHIGGTPGMRVGSGDLGPPMTSADQSFFACNRTIDNAQRLALNFGVFNANGTAPYDCVVASLEQNFDVAA</sequence>
<keyword evidence="1" id="KW-0732">Signal</keyword>
<gene>
    <name evidence="2" type="ORF">OIDMADRAFT_47749</name>
</gene>
<dbReference type="InParanoid" id="A0A0C3D951"/>
<feature type="signal peptide" evidence="1">
    <location>
        <begin position="1"/>
        <end position="19"/>
    </location>
</feature>
<keyword evidence="3" id="KW-1185">Reference proteome</keyword>
<evidence type="ECO:0000313" key="3">
    <source>
        <dbReference type="Proteomes" id="UP000054321"/>
    </source>
</evidence>
<evidence type="ECO:0000256" key="1">
    <source>
        <dbReference type="SAM" id="SignalP"/>
    </source>
</evidence>
<dbReference type="Proteomes" id="UP000054321">
    <property type="component" value="Unassembled WGS sequence"/>
</dbReference>
<name>A0A0C3D951_OIDMZ</name>
<proteinExistence type="predicted"/>
<evidence type="ECO:0000313" key="2">
    <source>
        <dbReference type="EMBL" id="KIN07864.1"/>
    </source>
</evidence>
<protein>
    <recommendedName>
        <fullName evidence="4">Ubiquitin 3 binding protein But2 C-terminal domain-containing protein</fullName>
    </recommendedName>
</protein>
<feature type="chain" id="PRO_5002176479" description="Ubiquitin 3 binding protein But2 C-terminal domain-containing protein" evidence="1">
    <location>
        <begin position="20"/>
        <end position="179"/>
    </location>
</feature>
<accession>A0A0C3D951</accession>